<evidence type="ECO:0000256" key="2">
    <source>
        <dbReference type="ARBA" id="ARBA00022475"/>
    </source>
</evidence>
<dbReference type="Proteomes" id="UP001629058">
    <property type="component" value="Unassembled WGS sequence"/>
</dbReference>
<feature type="transmembrane region" description="Helical" evidence="6">
    <location>
        <begin position="180"/>
        <end position="199"/>
    </location>
</feature>
<feature type="transmembrane region" description="Helical" evidence="6">
    <location>
        <begin position="328"/>
        <end position="350"/>
    </location>
</feature>
<dbReference type="Gene3D" id="1.20.1530.10">
    <property type="entry name" value="Na+/H+ antiporter like domain"/>
    <property type="match status" value="1"/>
</dbReference>
<reference evidence="7 8" key="1">
    <citation type="submission" date="2024-06" db="EMBL/GenBank/DDBJ databases">
        <authorList>
            <person name="Kaempfer P."/>
            <person name="Viver T."/>
        </authorList>
    </citation>
    <scope>NUCLEOTIDE SEQUENCE [LARGE SCALE GENOMIC DNA]</scope>
    <source>
        <strain evidence="7 8">ST-37</strain>
    </source>
</reference>
<keyword evidence="6" id="KW-0915">Sodium</keyword>
<proteinExistence type="inferred from homology"/>
<feature type="transmembrane region" description="Helical" evidence="6">
    <location>
        <begin position="125"/>
        <end position="144"/>
    </location>
</feature>
<dbReference type="RefSeq" id="WP_408086480.1">
    <property type="nucleotide sequence ID" value="NZ_JBELPY010000001.1"/>
</dbReference>
<dbReference type="PANTHER" id="PTHR30341">
    <property type="entry name" value="SODIUM ION/PROTON ANTIPORTER NHAA-RELATED"/>
    <property type="match status" value="1"/>
</dbReference>
<sequence length="402" mass="44314">MILSQYFKKFFKSNQSSGILLILCVIAALIIANSSLGKSFQQFLDLQLGFENLHLKYPVSIWINDGLMAVFFLLVGLEIKRELVEGELSSFKNASLPIFAAIGGMVMPAIIYMAFNFGTDYSNGWGIPMATDIAFSLAIISMLGKKVPSSLKIFLAALAIVDDLGAILVIAIFYTEQIHWVYLLLSLGIVAVLFVLNFLKVTRLIFYIVPGIFLWYFLHHSGIHATIAGVLLAFSIPTNISRVKISTLEKLEHSLHFPVSFIIMPIFALTNTNIAFKSTMVDGLFNSLGLGIIGGLVLGKLIGINLFSLIAIKLKISSLPQRSSWNQMIGVGLLAGIGFTMSIFIALLSFKHQIDFQDEAKFAILIASFIAAISGYLVLSFNAKKKKKKKRKSKKIDNQLSN</sequence>
<feature type="transmembrane region" description="Helical" evidence="6">
    <location>
        <begin position="61"/>
        <end position="77"/>
    </location>
</feature>
<feature type="transmembrane region" description="Helical" evidence="6">
    <location>
        <begin position="288"/>
        <end position="307"/>
    </location>
</feature>
<keyword evidence="4 6" id="KW-1133">Transmembrane helix</keyword>
<dbReference type="PANTHER" id="PTHR30341:SF0">
    <property type="entry name" value="NA(+)_H(+) ANTIPORTER NHAA"/>
    <property type="match status" value="1"/>
</dbReference>
<evidence type="ECO:0000256" key="1">
    <source>
        <dbReference type="ARBA" id="ARBA00004429"/>
    </source>
</evidence>
<comment type="catalytic activity">
    <reaction evidence="6">
        <text>Na(+)(in) + 2 H(+)(out) = Na(+)(out) + 2 H(+)(in)</text>
        <dbReference type="Rhea" id="RHEA:29251"/>
        <dbReference type="ChEBI" id="CHEBI:15378"/>
        <dbReference type="ChEBI" id="CHEBI:29101"/>
    </reaction>
</comment>
<evidence type="ECO:0000313" key="8">
    <source>
        <dbReference type="Proteomes" id="UP001629058"/>
    </source>
</evidence>
<keyword evidence="2 6" id="KW-1003">Cell membrane</keyword>
<protein>
    <recommendedName>
        <fullName evidence="6">Na(+)/H(+) antiporter NhaA</fullName>
    </recommendedName>
    <alternativeName>
        <fullName evidence="6">Sodium/proton antiporter NhaA</fullName>
    </alternativeName>
</protein>
<evidence type="ECO:0000256" key="6">
    <source>
        <dbReference type="HAMAP-Rule" id="MF_01844"/>
    </source>
</evidence>
<keyword evidence="5 6" id="KW-0472">Membrane</keyword>
<dbReference type="InterPro" id="IPR004670">
    <property type="entry name" value="NhaA"/>
</dbReference>
<keyword evidence="6" id="KW-0813">Transport</keyword>
<keyword evidence="3 6" id="KW-0812">Transmembrane</keyword>
<feature type="transmembrane region" description="Helical" evidence="6">
    <location>
        <begin position="362"/>
        <end position="383"/>
    </location>
</feature>
<gene>
    <name evidence="6 7" type="primary">nhaA</name>
    <name evidence="7" type="ORF">ABS765_00520</name>
</gene>
<dbReference type="NCBIfam" id="NF007111">
    <property type="entry name" value="PRK09560.1"/>
    <property type="match status" value="1"/>
</dbReference>
<comment type="caution">
    <text evidence="7">The sequence shown here is derived from an EMBL/GenBank/DDBJ whole genome shotgun (WGS) entry which is preliminary data.</text>
</comment>
<evidence type="ECO:0000256" key="4">
    <source>
        <dbReference type="ARBA" id="ARBA00022989"/>
    </source>
</evidence>
<name>A0ABW8XX68_9FLAO</name>
<comment type="similarity">
    <text evidence="6">Belongs to the NhaA Na(+)/H(+) (TC 2.A.33) antiporter family.</text>
</comment>
<feature type="transmembrane region" description="Helical" evidence="6">
    <location>
        <begin position="98"/>
        <end position="119"/>
    </location>
</feature>
<keyword evidence="8" id="KW-1185">Reference proteome</keyword>
<evidence type="ECO:0000313" key="7">
    <source>
        <dbReference type="EMBL" id="MFL9832506.1"/>
    </source>
</evidence>
<dbReference type="EMBL" id="JBELPY010000001">
    <property type="protein sequence ID" value="MFL9832506.1"/>
    <property type="molecule type" value="Genomic_DNA"/>
</dbReference>
<keyword evidence="6" id="KW-0050">Antiport</keyword>
<dbReference type="Pfam" id="PF06965">
    <property type="entry name" value="Na_H_antiport_1"/>
    <property type="match status" value="1"/>
</dbReference>
<dbReference type="HAMAP" id="MF_01844">
    <property type="entry name" value="NhaA"/>
    <property type="match status" value="1"/>
</dbReference>
<comment type="function">
    <text evidence="6">Na(+)/H(+) antiporter that extrudes sodium in exchange for external protons.</text>
</comment>
<keyword evidence="6" id="KW-0739">Sodium transport</keyword>
<feature type="transmembrane region" description="Helical" evidence="6">
    <location>
        <begin position="255"/>
        <end position="276"/>
    </location>
</feature>
<feature type="transmembrane region" description="Helical" evidence="6">
    <location>
        <begin position="153"/>
        <end position="174"/>
    </location>
</feature>
<dbReference type="InterPro" id="IPR023171">
    <property type="entry name" value="Na/H_antiporter_dom_sf"/>
</dbReference>
<evidence type="ECO:0000256" key="5">
    <source>
        <dbReference type="ARBA" id="ARBA00023136"/>
    </source>
</evidence>
<dbReference type="NCBIfam" id="TIGR00773">
    <property type="entry name" value="NhaA"/>
    <property type="match status" value="1"/>
</dbReference>
<evidence type="ECO:0000256" key="3">
    <source>
        <dbReference type="ARBA" id="ARBA00022692"/>
    </source>
</evidence>
<dbReference type="NCBIfam" id="NF007112">
    <property type="entry name" value="PRK09561.1"/>
    <property type="match status" value="1"/>
</dbReference>
<accession>A0ABW8XX68</accession>
<organism evidence="7 8">
    <name type="scientific">Chryseobacterium terrae</name>
    <dbReference type="NCBI Taxonomy" id="3163299"/>
    <lineage>
        <taxon>Bacteria</taxon>
        <taxon>Pseudomonadati</taxon>
        <taxon>Bacteroidota</taxon>
        <taxon>Flavobacteriia</taxon>
        <taxon>Flavobacteriales</taxon>
        <taxon>Weeksellaceae</taxon>
        <taxon>Chryseobacterium group</taxon>
        <taxon>Chryseobacterium</taxon>
    </lineage>
</organism>
<keyword evidence="6" id="KW-0406">Ion transport</keyword>
<comment type="subcellular location">
    <subcellularLocation>
        <location evidence="1">Cell inner membrane</location>
        <topology evidence="1">Multi-pass membrane protein</topology>
    </subcellularLocation>
    <subcellularLocation>
        <location evidence="6">Cell membrane</location>
        <topology evidence="6">Multi-pass membrane protein</topology>
    </subcellularLocation>
</comment>